<dbReference type="InterPro" id="IPR036259">
    <property type="entry name" value="MFS_trans_sf"/>
</dbReference>
<comment type="subcellular location">
    <subcellularLocation>
        <location evidence="1">Cell membrane</location>
        <topology evidence="1">Multi-pass membrane protein</topology>
    </subcellularLocation>
</comment>
<dbReference type="InterPro" id="IPR010290">
    <property type="entry name" value="TM_effector"/>
</dbReference>
<dbReference type="EMBL" id="CP157390">
    <property type="protein sequence ID" value="XBM47622.1"/>
    <property type="molecule type" value="Genomic_DNA"/>
</dbReference>
<organism evidence="10">
    <name type="scientific">Leifsonia sp. NPDC080035</name>
    <dbReference type="NCBI Taxonomy" id="3143936"/>
    <lineage>
        <taxon>Bacteria</taxon>
        <taxon>Bacillati</taxon>
        <taxon>Actinomycetota</taxon>
        <taxon>Actinomycetes</taxon>
        <taxon>Micrococcales</taxon>
        <taxon>Microbacteriaceae</taxon>
        <taxon>Leifsonia</taxon>
    </lineage>
</organism>
<evidence type="ECO:0000313" key="10">
    <source>
        <dbReference type="EMBL" id="XBM47622.1"/>
    </source>
</evidence>
<feature type="domain" description="Major facilitator superfamily (MFS) profile" evidence="9">
    <location>
        <begin position="1"/>
        <end position="398"/>
    </location>
</feature>
<evidence type="ECO:0000256" key="5">
    <source>
        <dbReference type="ARBA" id="ARBA00022989"/>
    </source>
</evidence>
<dbReference type="PROSITE" id="PS50850">
    <property type="entry name" value="MFS"/>
    <property type="match status" value="1"/>
</dbReference>
<dbReference type="SUPFAM" id="SSF103473">
    <property type="entry name" value="MFS general substrate transporter"/>
    <property type="match status" value="1"/>
</dbReference>
<evidence type="ECO:0000256" key="8">
    <source>
        <dbReference type="SAM" id="Phobius"/>
    </source>
</evidence>
<evidence type="ECO:0000256" key="1">
    <source>
        <dbReference type="ARBA" id="ARBA00004651"/>
    </source>
</evidence>
<protein>
    <submittedName>
        <fullName evidence="10">MFS transporter</fullName>
    </submittedName>
</protein>
<feature type="transmembrane region" description="Helical" evidence="8">
    <location>
        <begin position="312"/>
        <end position="332"/>
    </location>
</feature>
<keyword evidence="5 8" id="KW-1133">Transmembrane helix</keyword>
<feature type="region of interest" description="Disordered" evidence="7">
    <location>
        <begin position="400"/>
        <end position="423"/>
    </location>
</feature>
<gene>
    <name evidence="10" type="ORF">AAME72_16330</name>
</gene>
<dbReference type="Gene3D" id="1.20.1250.20">
    <property type="entry name" value="MFS general substrate transporter like domains"/>
    <property type="match status" value="1"/>
</dbReference>
<evidence type="ECO:0000256" key="7">
    <source>
        <dbReference type="SAM" id="MobiDB-lite"/>
    </source>
</evidence>
<feature type="transmembrane region" description="Helical" evidence="8">
    <location>
        <begin position="352"/>
        <end position="370"/>
    </location>
</feature>
<evidence type="ECO:0000256" key="2">
    <source>
        <dbReference type="ARBA" id="ARBA00022448"/>
    </source>
</evidence>
<dbReference type="GO" id="GO:0022857">
    <property type="term" value="F:transmembrane transporter activity"/>
    <property type="evidence" value="ECO:0007669"/>
    <property type="project" value="InterPro"/>
</dbReference>
<evidence type="ECO:0000256" key="3">
    <source>
        <dbReference type="ARBA" id="ARBA00022475"/>
    </source>
</evidence>
<feature type="transmembrane region" description="Helical" evidence="8">
    <location>
        <begin position="253"/>
        <end position="275"/>
    </location>
</feature>
<evidence type="ECO:0000256" key="4">
    <source>
        <dbReference type="ARBA" id="ARBA00022692"/>
    </source>
</evidence>
<name>A0AAU7GAJ8_9MICO</name>
<sequence>MSTRLGAGFGRLWTSAIASNLADGIGRTAVPLIGTTLTHDPALIAGLTAVTFLPWLLFGIPAGMLLDRVDRRIAMAVANSVRFAVAALLALLIAGDALTIWWLYACVLLFGLGETVFDNATTTVVPSLVTRDQLDRANGRMQSAEIVIQNFVATPVAGFLFAASLLLPVWLTGAGFLIAGLLALTIPAAAARAHAFGGEHAGEARPGMGAVVRFLAGHRFLRPMIILTSITASALAFAQGSVVLLLLNTYGLPAALVGVVTALIGVGALAGALLSSRFVARFGRGRVMFVSILVSGLGIGCVGLTGNVVLGILAYAIGAFGVAVWNVPWGALRQAIVPNAMLGRAMGIVRSIGWGLTPIATILGGFVARIDLKLPFLIGGVVVVVLTLIATRLLLSADSYGPSAASGSGTEAPTDTIPEGTVK</sequence>
<dbReference type="Pfam" id="PF05977">
    <property type="entry name" value="MFS_3"/>
    <property type="match status" value="1"/>
</dbReference>
<keyword evidence="6 8" id="KW-0472">Membrane</keyword>
<dbReference type="CDD" id="cd06173">
    <property type="entry name" value="MFS_MefA_like"/>
    <property type="match status" value="1"/>
</dbReference>
<dbReference type="AlphaFoldDB" id="A0AAU7GAJ8"/>
<feature type="transmembrane region" description="Helical" evidence="8">
    <location>
        <begin position="376"/>
        <end position="395"/>
    </location>
</feature>
<dbReference type="PANTHER" id="PTHR23513">
    <property type="entry name" value="INTEGRAL MEMBRANE EFFLUX PROTEIN-RELATED"/>
    <property type="match status" value="1"/>
</dbReference>
<keyword evidence="3" id="KW-1003">Cell membrane</keyword>
<feature type="transmembrane region" description="Helical" evidence="8">
    <location>
        <begin position="42"/>
        <end position="66"/>
    </location>
</feature>
<keyword evidence="4 8" id="KW-0812">Transmembrane</keyword>
<reference evidence="10" key="1">
    <citation type="submission" date="2024-05" db="EMBL/GenBank/DDBJ databases">
        <title>The Natural Products Discovery Center: Release of the First 8490 Sequenced Strains for Exploring Actinobacteria Biosynthetic Diversity.</title>
        <authorList>
            <person name="Kalkreuter E."/>
            <person name="Kautsar S.A."/>
            <person name="Yang D."/>
            <person name="Bader C.D."/>
            <person name="Teijaro C.N."/>
            <person name="Fluegel L."/>
            <person name="Davis C.M."/>
            <person name="Simpson J.R."/>
            <person name="Lauterbach L."/>
            <person name="Steele A.D."/>
            <person name="Gui C."/>
            <person name="Meng S."/>
            <person name="Li G."/>
            <person name="Viehrig K."/>
            <person name="Ye F."/>
            <person name="Su P."/>
            <person name="Kiefer A.F."/>
            <person name="Nichols A."/>
            <person name="Cepeda A.J."/>
            <person name="Yan W."/>
            <person name="Fan B."/>
            <person name="Jiang Y."/>
            <person name="Adhikari A."/>
            <person name="Zheng C.-J."/>
            <person name="Schuster L."/>
            <person name="Cowan T.M."/>
            <person name="Smanski M.J."/>
            <person name="Chevrette M.G."/>
            <person name="de Carvalho L.P.S."/>
            <person name="Shen B."/>
        </authorList>
    </citation>
    <scope>NUCLEOTIDE SEQUENCE</scope>
    <source>
        <strain evidence="10">NPDC080035</strain>
    </source>
</reference>
<dbReference type="GO" id="GO:0005886">
    <property type="term" value="C:plasma membrane"/>
    <property type="evidence" value="ECO:0007669"/>
    <property type="project" value="UniProtKB-SubCell"/>
</dbReference>
<proteinExistence type="predicted"/>
<dbReference type="PANTHER" id="PTHR23513:SF6">
    <property type="entry name" value="MAJOR FACILITATOR SUPERFAMILY ASSOCIATED DOMAIN-CONTAINING PROTEIN"/>
    <property type="match status" value="1"/>
</dbReference>
<feature type="transmembrane region" description="Helical" evidence="8">
    <location>
        <begin position="73"/>
        <end position="95"/>
    </location>
</feature>
<keyword evidence="2" id="KW-0813">Transport</keyword>
<feature type="transmembrane region" description="Helical" evidence="8">
    <location>
        <begin position="224"/>
        <end position="247"/>
    </location>
</feature>
<accession>A0AAU7GAJ8</accession>
<evidence type="ECO:0000256" key="6">
    <source>
        <dbReference type="ARBA" id="ARBA00023136"/>
    </source>
</evidence>
<evidence type="ECO:0000259" key="9">
    <source>
        <dbReference type="PROSITE" id="PS50850"/>
    </source>
</evidence>
<dbReference type="InterPro" id="IPR020846">
    <property type="entry name" value="MFS_dom"/>
</dbReference>
<dbReference type="RefSeq" id="WP_348787591.1">
    <property type="nucleotide sequence ID" value="NZ_CP157390.1"/>
</dbReference>
<feature type="transmembrane region" description="Helical" evidence="8">
    <location>
        <begin position="287"/>
        <end position="306"/>
    </location>
</feature>